<sequence length="121" mass="13911">MFNSGGRYKMFRHFSPRIGNFLSLQVSHWSTSHHSTGGPGELHCHQSTGWHFPYPKNVQNHVFDPITQWRTNSTSFEISKVSIKRRSKSLQSKPSLKSKVKYLQSLLEFAKKDEYDGGIGQ</sequence>
<organism evidence="1 2">
    <name type="scientific">Morus notabilis</name>
    <dbReference type="NCBI Taxonomy" id="981085"/>
    <lineage>
        <taxon>Eukaryota</taxon>
        <taxon>Viridiplantae</taxon>
        <taxon>Streptophyta</taxon>
        <taxon>Embryophyta</taxon>
        <taxon>Tracheophyta</taxon>
        <taxon>Spermatophyta</taxon>
        <taxon>Magnoliopsida</taxon>
        <taxon>eudicotyledons</taxon>
        <taxon>Gunneridae</taxon>
        <taxon>Pentapetalae</taxon>
        <taxon>rosids</taxon>
        <taxon>fabids</taxon>
        <taxon>Rosales</taxon>
        <taxon>Moraceae</taxon>
        <taxon>Moreae</taxon>
        <taxon>Morus</taxon>
    </lineage>
</organism>
<evidence type="ECO:0000313" key="1">
    <source>
        <dbReference type="EMBL" id="EXB82159.1"/>
    </source>
</evidence>
<evidence type="ECO:0000313" key="2">
    <source>
        <dbReference type="Proteomes" id="UP000030645"/>
    </source>
</evidence>
<name>W9RKB1_9ROSA</name>
<dbReference type="Proteomes" id="UP000030645">
    <property type="component" value="Unassembled WGS sequence"/>
</dbReference>
<accession>W9RKB1</accession>
<keyword evidence="2" id="KW-1185">Reference proteome</keyword>
<dbReference type="AlphaFoldDB" id="W9RKB1"/>
<gene>
    <name evidence="1" type="ORF">L484_005443</name>
</gene>
<protein>
    <submittedName>
        <fullName evidence="1">Uncharacterized protein</fullName>
    </submittedName>
</protein>
<proteinExistence type="predicted"/>
<reference evidence="2" key="1">
    <citation type="submission" date="2013-01" db="EMBL/GenBank/DDBJ databases">
        <title>Draft Genome Sequence of a Mulberry Tree, Morus notabilis C.K. Schneid.</title>
        <authorList>
            <person name="He N."/>
            <person name="Zhao S."/>
        </authorList>
    </citation>
    <scope>NUCLEOTIDE SEQUENCE</scope>
</reference>
<dbReference type="EMBL" id="KE344863">
    <property type="protein sequence ID" value="EXB82159.1"/>
    <property type="molecule type" value="Genomic_DNA"/>
</dbReference>